<dbReference type="SUPFAM" id="SSF47090">
    <property type="entry name" value="PGBD-like"/>
    <property type="match status" value="1"/>
</dbReference>
<dbReference type="EMBL" id="FQUP01000001">
    <property type="protein sequence ID" value="SHF24173.1"/>
    <property type="molecule type" value="Genomic_DNA"/>
</dbReference>
<dbReference type="InterPro" id="IPR002477">
    <property type="entry name" value="Peptidoglycan-bd-like"/>
</dbReference>
<gene>
    <name evidence="2" type="ORF">SAMN02745157_1985</name>
</gene>
<keyword evidence="3" id="KW-1185">Reference proteome</keyword>
<dbReference type="InterPro" id="IPR036365">
    <property type="entry name" value="PGBD-like_sf"/>
</dbReference>
<dbReference type="NCBIfam" id="TIGR02594">
    <property type="entry name" value="TIGR02594 family protein"/>
    <property type="match status" value="1"/>
</dbReference>
<sequence length="232" mass="25138">MKIIDIQIALAKLGFTPGPLDGIWGRQTAAAVRAFQAKNNLEVDGIIGPMTLAALLPGVAQPTDLTDPSLVWFKEACRVIGTREKPGAGSNPIIIDWATDLGINYGRDDIPWCGLFVGHCISATLDREPTPNGLLGARSWERFGIRTDPTPGAVMVFWRQSKQSGRGHVGFYAGEDATAYRILGGNQSDQVSLAWVLKDRLVAARWPSTVPAPVPHAVTIRTRTEVLSWNEA</sequence>
<evidence type="ECO:0000313" key="3">
    <source>
        <dbReference type="Proteomes" id="UP000184485"/>
    </source>
</evidence>
<accession>A0A1M5A1J4</accession>
<dbReference type="Pfam" id="PF01471">
    <property type="entry name" value="PG_binding_1"/>
    <property type="match status" value="1"/>
</dbReference>
<dbReference type="InterPro" id="IPR036366">
    <property type="entry name" value="PGBDSf"/>
</dbReference>
<dbReference type="Proteomes" id="UP000184485">
    <property type="component" value="Unassembled WGS sequence"/>
</dbReference>
<dbReference type="AlphaFoldDB" id="A0A1M5A1J4"/>
<proteinExistence type="predicted"/>
<evidence type="ECO:0000259" key="1">
    <source>
        <dbReference type="Pfam" id="PF01471"/>
    </source>
</evidence>
<feature type="domain" description="Peptidoglycan binding-like" evidence="1">
    <location>
        <begin position="3"/>
        <end position="55"/>
    </location>
</feature>
<dbReference type="RefSeq" id="WP_073052468.1">
    <property type="nucleotide sequence ID" value="NZ_FQUP01000001.1"/>
</dbReference>
<dbReference type="InterPro" id="IPR013423">
    <property type="entry name" value="CHP02594"/>
</dbReference>
<name>A0A1M5A1J4_9HYPH</name>
<organism evidence="2 3">
    <name type="scientific">Kaistia soli DSM 19436</name>
    <dbReference type="NCBI Taxonomy" id="1122133"/>
    <lineage>
        <taxon>Bacteria</taxon>
        <taxon>Pseudomonadati</taxon>
        <taxon>Pseudomonadota</taxon>
        <taxon>Alphaproteobacteria</taxon>
        <taxon>Hyphomicrobiales</taxon>
        <taxon>Kaistiaceae</taxon>
        <taxon>Kaistia</taxon>
    </lineage>
</organism>
<dbReference type="Gene3D" id="1.10.101.10">
    <property type="entry name" value="PGBD-like superfamily/PGBD"/>
    <property type="match status" value="1"/>
</dbReference>
<reference evidence="2 3" key="1">
    <citation type="submission" date="2016-11" db="EMBL/GenBank/DDBJ databases">
        <authorList>
            <person name="Jaros S."/>
            <person name="Januszkiewicz K."/>
            <person name="Wedrychowicz H."/>
        </authorList>
    </citation>
    <scope>NUCLEOTIDE SEQUENCE [LARGE SCALE GENOMIC DNA]</scope>
    <source>
        <strain evidence="2 3">DSM 19436</strain>
    </source>
</reference>
<dbReference type="OrthoDB" id="5395100at2"/>
<protein>
    <submittedName>
        <fullName evidence="2">TIGR02594 family protein</fullName>
    </submittedName>
</protein>
<evidence type="ECO:0000313" key="2">
    <source>
        <dbReference type="EMBL" id="SHF24173.1"/>
    </source>
</evidence>